<dbReference type="InterPro" id="IPR011831">
    <property type="entry name" value="ADP-Glc_PPase"/>
</dbReference>
<dbReference type="Pfam" id="PF24894">
    <property type="entry name" value="Hexapep_GlmU"/>
    <property type="match status" value="1"/>
</dbReference>
<dbReference type="GO" id="GO:0005978">
    <property type="term" value="P:glycogen biosynthetic process"/>
    <property type="evidence" value="ECO:0007669"/>
    <property type="project" value="UniProtKB-KW"/>
</dbReference>
<evidence type="ECO:0000259" key="3">
    <source>
        <dbReference type="Pfam" id="PF00483"/>
    </source>
</evidence>
<dbReference type="InterPro" id="IPR011004">
    <property type="entry name" value="Trimer_LpxA-like_sf"/>
</dbReference>
<dbReference type="InterPro" id="IPR005835">
    <property type="entry name" value="NTP_transferase_dom"/>
</dbReference>
<dbReference type="RefSeq" id="WP_226862473.1">
    <property type="nucleotide sequence ID" value="NZ_CACRUQ010000006.1"/>
</dbReference>
<dbReference type="GO" id="GO:0008878">
    <property type="term" value="F:glucose-1-phosphate adenylyltransferase activity"/>
    <property type="evidence" value="ECO:0007669"/>
    <property type="project" value="InterPro"/>
</dbReference>
<dbReference type="CDD" id="cd02508">
    <property type="entry name" value="ADP_Glucose_PP"/>
    <property type="match status" value="1"/>
</dbReference>
<organism evidence="5">
    <name type="scientific">[Ruminococcus] torques</name>
    <dbReference type="NCBI Taxonomy" id="33039"/>
    <lineage>
        <taxon>Bacteria</taxon>
        <taxon>Bacillati</taxon>
        <taxon>Bacillota</taxon>
        <taxon>Clostridia</taxon>
        <taxon>Lachnospirales</taxon>
        <taxon>Lachnospiraceae</taxon>
        <taxon>Mediterraneibacter</taxon>
    </lineage>
</organism>
<dbReference type="InterPro" id="IPR029044">
    <property type="entry name" value="Nucleotide-diphossugar_trans"/>
</dbReference>
<dbReference type="NCBIfam" id="TIGR02092">
    <property type="entry name" value="glgD"/>
    <property type="match status" value="1"/>
</dbReference>
<protein>
    <submittedName>
        <fullName evidence="5">Glycogen biosynthesis protein GlgD</fullName>
    </submittedName>
</protein>
<evidence type="ECO:0000256" key="2">
    <source>
        <dbReference type="ARBA" id="ARBA00023056"/>
    </source>
</evidence>
<reference evidence="5" key="1">
    <citation type="submission" date="2019-11" db="EMBL/GenBank/DDBJ databases">
        <authorList>
            <person name="Feng L."/>
        </authorList>
    </citation>
    <scope>NUCLEOTIDE SEQUENCE</scope>
    <source>
        <strain evidence="5">RtorquesLFYP15</strain>
    </source>
</reference>
<dbReference type="CDD" id="cd04651">
    <property type="entry name" value="LbH_G1P_AT_C"/>
    <property type="match status" value="1"/>
</dbReference>
<sequence length="371" mass="41747">MSKAFGIINFAGNNIQVNDMQAYRPIGAFSFLGRYRVIDFPISNMSNSGIDVMQVYVRRKPRSLVEHIGTGRHYNINSKRGKLITLFQESNIDNGIYNTDIAAYMENLDCFDEINSEYVVIAPSYMVYTADYSTFLNSHIESGADITLMYHSVDNAKDHFPNCQTLNINKQKGVLSMEPNLGNAKNRNIFMDTYVMKKDLFLDLVQKAHKLSSMYTLADIVNESCEELDVRAYPHRGYFATISDFNSYYEANLELIDLKKATDLFHDNWPIYTRTNDSCPTQYFEGSKVTSSVISNGCLIEGAVENCVIGRGCTIKEGAIVKNCVIGADVVIGKGVHAENLVIDKHARLIRGKRIIASPDKPGYIKRGDRL</sequence>
<name>A0A6N3AXY9_9FIRM</name>
<dbReference type="EMBL" id="CACRUQ010000006">
    <property type="protein sequence ID" value="VYT95457.1"/>
    <property type="molecule type" value="Genomic_DNA"/>
</dbReference>
<dbReference type="PANTHER" id="PTHR43523">
    <property type="entry name" value="GLUCOSE-1-PHOSPHATE ADENYLYLTRANSFERASE-RELATED"/>
    <property type="match status" value="1"/>
</dbReference>
<dbReference type="PANTHER" id="PTHR43523:SF6">
    <property type="entry name" value="GLYCOGEN BIOSYNTHESIS PROTEIN GLGD"/>
    <property type="match status" value="1"/>
</dbReference>
<accession>A0A6N3AXY9</accession>
<dbReference type="Gene3D" id="2.160.10.10">
    <property type="entry name" value="Hexapeptide repeat proteins"/>
    <property type="match status" value="1"/>
</dbReference>
<proteinExistence type="inferred from homology"/>
<dbReference type="InterPro" id="IPR011832">
    <property type="entry name" value="GlgDAde_trans"/>
</dbReference>
<evidence type="ECO:0000256" key="1">
    <source>
        <dbReference type="ARBA" id="ARBA00010443"/>
    </source>
</evidence>
<evidence type="ECO:0000313" key="5">
    <source>
        <dbReference type="EMBL" id="VYT95457.1"/>
    </source>
</evidence>
<dbReference type="AlphaFoldDB" id="A0A6N3AXY9"/>
<keyword evidence="2" id="KW-0320">Glycogen biosynthesis</keyword>
<dbReference type="InterPro" id="IPR056818">
    <property type="entry name" value="GlmU/GlgC-like_hexapep"/>
</dbReference>
<dbReference type="SUPFAM" id="SSF53448">
    <property type="entry name" value="Nucleotide-diphospho-sugar transferases"/>
    <property type="match status" value="1"/>
</dbReference>
<dbReference type="SUPFAM" id="SSF51161">
    <property type="entry name" value="Trimeric LpxA-like enzymes"/>
    <property type="match status" value="1"/>
</dbReference>
<dbReference type="Gene3D" id="3.90.550.10">
    <property type="entry name" value="Spore Coat Polysaccharide Biosynthesis Protein SpsA, Chain A"/>
    <property type="match status" value="1"/>
</dbReference>
<feature type="domain" description="Glucose-1-phosphate adenylyltransferase/Bifunctional protein GlmU-like C-terminal hexapeptide" evidence="4">
    <location>
        <begin position="287"/>
        <end position="355"/>
    </location>
</feature>
<evidence type="ECO:0000259" key="4">
    <source>
        <dbReference type="Pfam" id="PF24894"/>
    </source>
</evidence>
<feature type="domain" description="Nucleotidyl transferase" evidence="3">
    <location>
        <begin position="28"/>
        <end position="255"/>
    </location>
</feature>
<dbReference type="Pfam" id="PF00483">
    <property type="entry name" value="NTP_transferase"/>
    <property type="match status" value="1"/>
</dbReference>
<gene>
    <name evidence="5" type="primary">glgD</name>
    <name evidence="5" type="ORF">RTLFYP15_01126</name>
</gene>
<comment type="similarity">
    <text evidence="1">Belongs to the bacterial/plant glucose-1-phosphate adenylyltransferase family.</text>
</comment>